<dbReference type="InterPro" id="IPR013148">
    <property type="entry name" value="Glyco_hydro_32_N"/>
</dbReference>
<comment type="similarity">
    <text evidence="1">Belongs to the glycosyl hydrolase 32 family.</text>
</comment>
<dbReference type="Proteomes" id="UP000523079">
    <property type="component" value="Unassembled WGS sequence"/>
</dbReference>
<dbReference type="RefSeq" id="WP_182558081.1">
    <property type="nucleotide sequence ID" value="NZ_JACGWT010000001.1"/>
</dbReference>
<dbReference type="EC" id="3.2.1.26" evidence="2"/>
<comment type="caution">
    <text evidence="6">The sequence shown here is derived from an EMBL/GenBank/DDBJ whole genome shotgun (WGS) entry which is preliminary data.</text>
</comment>
<proteinExistence type="inferred from homology"/>
<reference evidence="6 7" key="1">
    <citation type="submission" date="2020-07" db="EMBL/GenBank/DDBJ databases">
        <title>Sequencing the genomes of 1000 actinobacteria strains.</title>
        <authorList>
            <person name="Klenk H.-P."/>
        </authorList>
    </citation>
    <scope>NUCLEOTIDE SEQUENCE [LARGE SCALE GENOMIC DNA]</scope>
    <source>
        <strain evidence="6 7">DSM 100723</strain>
    </source>
</reference>
<dbReference type="InterPro" id="IPR023296">
    <property type="entry name" value="Glyco_hydro_beta-prop_sf"/>
</dbReference>
<dbReference type="SUPFAM" id="SSF75005">
    <property type="entry name" value="Arabinanase/levansucrase/invertase"/>
    <property type="match status" value="1"/>
</dbReference>
<evidence type="ECO:0000313" key="7">
    <source>
        <dbReference type="Proteomes" id="UP000523079"/>
    </source>
</evidence>
<dbReference type="GO" id="GO:0005975">
    <property type="term" value="P:carbohydrate metabolic process"/>
    <property type="evidence" value="ECO:0007669"/>
    <property type="project" value="InterPro"/>
</dbReference>
<protein>
    <recommendedName>
        <fullName evidence="2">beta-fructofuranosidase</fullName>
        <ecNumber evidence="2">3.2.1.26</ecNumber>
    </recommendedName>
</protein>
<evidence type="ECO:0000259" key="5">
    <source>
        <dbReference type="Pfam" id="PF00251"/>
    </source>
</evidence>
<dbReference type="GO" id="GO:0004564">
    <property type="term" value="F:beta-fructofuranosidase activity"/>
    <property type="evidence" value="ECO:0007669"/>
    <property type="project" value="UniProtKB-EC"/>
</dbReference>
<organism evidence="6 7">
    <name type="scientific">Microlunatus kandeliicorticis</name>
    <dbReference type="NCBI Taxonomy" id="1759536"/>
    <lineage>
        <taxon>Bacteria</taxon>
        <taxon>Bacillati</taxon>
        <taxon>Actinomycetota</taxon>
        <taxon>Actinomycetes</taxon>
        <taxon>Propionibacteriales</taxon>
        <taxon>Propionibacteriaceae</taxon>
        <taxon>Microlunatus</taxon>
    </lineage>
</organism>
<feature type="domain" description="Glycosyl hydrolase family 32 N-terminal" evidence="5">
    <location>
        <begin position="10"/>
        <end position="318"/>
    </location>
</feature>
<dbReference type="Pfam" id="PF00251">
    <property type="entry name" value="Glyco_hydro_32N"/>
    <property type="match status" value="1"/>
</dbReference>
<sequence length="417" mass="44891">MSDPTFPALHGRPASGWLNDPNGLCRFGDRWHVFFQHNPDAPTHGSITWGHVSSTDLLHWREEPVALRPRPGEVDAAGCWSGCVVDDDGTPTALYTAVREHASDAWATLARGDAELRTWVQGPPVVARPDDPEVAEVRDPFAFAFGGRRYVVQGAGRPEPGARPRLLVHDASDLEHWLPAGTLLDDTDPVAATVAAADIWECPNLFPLDGRWVLLLSLWRAERPGEGTLAGVRYLLGDLRPDPDTGAPRFVAESGGTLDSGPAFYAPQVLVQPDRVLLWGWSWELDRSADQVAAAGWAGSLTFPRELVITEGALVDRPARELTALRREPLDAGAPIDVPAFELEADGLLGLSLRTGDRDQPVLEPGGAGPGPLRVLVDGSMIEIFGPTGSRTTRAYPAEDSVWVVSGPATGWVLGLP</sequence>
<evidence type="ECO:0000256" key="3">
    <source>
        <dbReference type="ARBA" id="ARBA00022801"/>
    </source>
</evidence>
<evidence type="ECO:0000256" key="4">
    <source>
        <dbReference type="ARBA" id="ARBA00023295"/>
    </source>
</evidence>
<dbReference type="PANTHER" id="PTHR43101:SF1">
    <property type="entry name" value="BETA-FRUCTOSIDASE"/>
    <property type="match status" value="1"/>
</dbReference>
<dbReference type="AlphaFoldDB" id="A0A7W3P412"/>
<dbReference type="PROSITE" id="PS00609">
    <property type="entry name" value="GLYCOSYL_HYDROL_F32"/>
    <property type="match status" value="1"/>
</dbReference>
<gene>
    <name evidence="6" type="ORF">FHX74_000015</name>
</gene>
<evidence type="ECO:0000256" key="1">
    <source>
        <dbReference type="ARBA" id="ARBA00009902"/>
    </source>
</evidence>
<keyword evidence="7" id="KW-1185">Reference proteome</keyword>
<dbReference type="EMBL" id="JACGWT010000001">
    <property type="protein sequence ID" value="MBA8792421.1"/>
    <property type="molecule type" value="Genomic_DNA"/>
</dbReference>
<dbReference type="PANTHER" id="PTHR43101">
    <property type="entry name" value="BETA-FRUCTOSIDASE"/>
    <property type="match status" value="1"/>
</dbReference>
<keyword evidence="3 6" id="KW-0378">Hydrolase</keyword>
<dbReference type="SMART" id="SM00640">
    <property type="entry name" value="Glyco_32"/>
    <property type="match status" value="1"/>
</dbReference>
<keyword evidence="4 6" id="KW-0326">Glycosidase</keyword>
<name>A0A7W3P412_9ACTN</name>
<dbReference type="CDD" id="cd08996">
    <property type="entry name" value="GH32_FFase"/>
    <property type="match status" value="1"/>
</dbReference>
<dbReference type="InterPro" id="IPR051214">
    <property type="entry name" value="GH32_Enzymes"/>
</dbReference>
<dbReference type="InterPro" id="IPR001362">
    <property type="entry name" value="Glyco_hydro_32"/>
</dbReference>
<dbReference type="Gene3D" id="2.115.10.20">
    <property type="entry name" value="Glycosyl hydrolase domain, family 43"/>
    <property type="match status" value="1"/>
</dbReference>
<accession>A0A7W3P412</accession>
<evidence type="ECO:0000313" key="6">
    <source>
        <dbReference type="EMBL" id="MBA8792421.1"/>
    </source>
</evidence>
<dbReference type="InterPro" id="IPR018053">
    <property type="entry name" value="Glyco_hydro_32_AS"/>
</dbReference>
<evidence type="ECO:0000256" key="2">
    <source>
        <dbReference type="ARBA" id="ARBA00012758"/>
    </source>
</evidence>